<dbReference type="EMBL" id="QGKW02000717">
    <property type="protein sequence ID" value="KAF2596762.1"/>
    <property type="molecule type" value="Genomic_DNA"/>
</dbReference>
<reference evidence="2" key="1">
    <citation type="submission" date="2019-12" db="EMBL/GenBank/DDBJ databases">
        <title>Genome sequencing and annotation of Brassica cretica.</title>
        <authorList>
            <person name="Studholme D.J."/>
            <person name="Sarris P.F."/>
        </authorList>
    </citation>
    <scope>NUCLEOTIDE SEQUENCE</scope>
    <source>
        <strain evidence="2">PFS-001/15</strain>
        <tissue evidence="2">Leaf</tissue>
    </source>
</reference>
<feature type="compositionally biased region" description="Basic and acidic residues" evidence="1">
    <location>
        <begin position="156"/>
        <end position="196"/>
    </location>
</feature>
<feature type="region of interest" description="Disordered" evidence="1">
    <location>
        <begin position="1"/>
        <end position="196"/>
    </location>
</feature>
<feature type="compositionally biased region" description="Basic residues" evidence="1">
    <location>
        <begin position="132"/>
        <end position="142"/>
    </location>
</feature>
<protein>
    <submittedName>
        <fullName evidence="2">Uncharacterized protein</fullName>
    </submittedName>
</protein>
<evidence type="ECO:0000313" key="3">
    <source>
        <dbReference type="Proteomes" id="UP000712281"/>
    </source>
</evidence>
<name>A0A8S9KRQ4_BRACR</name>
<feature type="compositionally biased region" description="Basic and acidic residues" evidence="1">
    <location>
        <begin position="77"/>
        <end position="90"/>
    </location>
</feature>
<comment type="caution">
    <text evidence="2">The sequence shown here is derived from an EMBL/GenBank/DDBJ whole genome shotgun (WGS) entry which is preliminary data.</text>
</comment>
<dbReference type="AlphaFoldDB" id="A0A8S9KRQ4"/>
<dbReference type="Proteomes" id="UP000712281">
    <property type="component" value="Unassembled WGS sequence"/>
</dbReference>
<gene>
    <name evidence="2" type="ORF">F2Q68_00008261</name>
</gene>
<proteinExistence type="predicted"/>
<feature type="compositionally biased region" description="Basic residues" evidence="1">
    <location>
        <begin position="42"/>
        <end position="62"/>
    </location>
</feature>
<sequence>MRLKEEPPLSSSVTTTRGSSRAIESIRNGSERWRRGGVTTNLRHHILHRPRVGERRRLRKTRGVIEETKREKQSHRGSLERRGGVDETKRERRSRRGSQDRSVNRRRDRQRSRAVEDRKRNADSSTRPTEKRSRRGDRHSRRFDRERRRLISSTRDTVEEKSAPRRDHQRDSMSSRIRERKREDDPSRERERLVHL</sequence>
<organism evidence="2 3">
    <name type="scientific">Brassica cretica</name>
    <name type="common">Mustard</name>
    <dbReference type="NCBI Taxonomy" id="69181"/>
    <lineage>
        <taxon>Eukaryota</taxon>
        <taxon>Viridiplantae</taxon>
        <taxon>Streptophyta</taxon>
        <taxon>Embryophyta</taxon>
        <taxon>Tracheophyta</taxon>
        <taxon>Spermatophyta</taxon>
        <taxon>Magnoliopsida</taxon>
        <taxon>eudicotyledons</taxon>
        <taxon>Gunneridae</taxon>
        <taxon>Pentapetalae</taxon>
        <taxon>rosids</taxon>
        <taxon>malvids</taxon>
        <taxon>Brassicales</taxon>
        <taxon>Brassicaceae</taxon>
        <taxon>Brassiceae</taxon>
        <taxon>Brassica</taxon>
    </lineage>
</organism>
<feature type="compositionally biased region" description="Low complexity" evidence="1">
    <location>
        <begin position="10"/>
        <end position="21"/>
    </location>
</feature>
<evidence type="ECO:0000256" key="1">
    <source>
        <dbReference type="SAM" id="MobiDB-lite"/>
    </source>
</evidence>
<accession>A0A8S9KRQ4</accession>
<evidence type="ECO:0000313" key="2">
    <source>
        <dbReference type="EMBL" id="KAF2596762.1"/>
    </source>
</evidence>
<feature type="compositionally biased region" description="Basic and acidic residues" evidence="1">
    <location>
        <begin position="97"/>
        <end position="122"/>
    </location>
</feature>